<accession>A0ABS2YXU3</accession>
<organism evidence="2 3">
    <name type="scientific">Polypterus senegalus</name>
    <name type="common">Senegal bichir</name>
    <dbReference type="NCBI Taxonomy" id="55291"/>
    <lineage>
        <taxon>Eukaryota</taxon>
        <taxon>Metazoa</taxon>
        <taxon>Chordata</taxon>
        <taxon>Craniata</taxon>
        <taxon>Vertebrata</taxon>
        <taxon>Euteleostomi</taxon>
        <taxon>Actinopterygii</taxon>
        <taxon>Polypteriformes</taxon>
        <taxon>Polypteridae</taxon>
        <taxon>Polypterus</taxon>
    </lineage>
</organism>
<gene>
    <name evidence="2" type="primary">Paqr7b</name>
    <name evidence="2" type="ORF">GTO92_0003685</name>
</gene>
<dbReference type="EMBL" id="JAAWVN010009815">
    <property type="protein sequence ID" value="MBN3290826.1"/>
    <property type="molecule type" value="Genomic_DNA"/>
</dbReference>
<evidence type="ECO:0000313" key="3">
    <source>
        <dbReference type="Proteomes" id="UP001166052"/>
    </source>
</evidence>
<dbReference type="Proteomes" id="UP001166052">
    <property type="component" value="Unassembled WGS sequence"/>
</dbReference>
<sequence length="229" mass="26031">MATVVMEQISRLFINVQQIRQIPRFLEVRFPTLPCTLKDCDVPRVFREPYIFSGYRPLHQKWRYYFLTLFQRHNEANVSYFFESIASVLIIAAFKIASLELFLTTKGHTRLPSMMVTKVILCASHFLGSTEGEDDAALHPMAFEKLVLEVRHLDQSPSESQLGTAFSKEGGSWEMLVKRTSRRDAGTSDCWNQTEDSMKKQGRESMSVSPTDCAPGGRICAQNGCHSQP</sequence>
<feature type="region of interest" description="Disordered" evidence="1">
    <location>
        <begin position="185"/>
        <end position="229"/>
    </location>
</feature>
<evidence type="ECO:0000313" key="2">
    <source>
        <dbReference type="EMBL" id="MBN3290826.1"/>
    </source>
</evidence>
<proteinExistence type="predicted"/>
<evidence type="ECO:0000256" key="1">
    <source>
        <dbReference type="SAM" id="MobiDB-lite"/>
    </source>
</evidence>
<keyword evidence="3" id="KW-1185">Reference proteome</keyword>
<feature type="non-terminal residue" evidence="2">
    <location>
        <position position="1"/>
    </location>
</feature>
<name>A0ABS2YXU3_POLSE</name>
<protein>
    <submittedName>
        <fullName evidence="2">MPRAB protein</fullName>
    </submittedName>
</protein>
<comment type="caution">
    <text evidence="2">The sequence shown here is derived from an EMBL/GenBank/DDBJ whole genome shotgun (WGS) entry which is preliminary data.</text>
</comment>
<reference evidence="2" key="1">
    <citation type="journal article" date="2021" name="Cell">
        <title>Tracing the genetic footprints of vertebrate landing in non-teleost ray-finned fishes.</title>
        <authorList>
            <person name="Bi X."/>
            <person name="Wang K."/>
            <person name="Yang L."/>
            <person name="Pan H."/>
            <person name="Jiang H."/>
            <person name="Wei Q."/>
            <person name="Fang M."/>
            <person name="Yu H."/>
            <person name="Zhu C."/>
            <person name="Cai Y."/>
            <person name="He Y."/>
            <person name="Gan X."/>
            <person name="Zeng H."/>
            <person name="Yu D."/>
            <person name="Zhu Y."/>
            <person name="Jiang H."/>
            <person name="Qiu Q."/>
            <person name="Yang H."/>
            <person name="Zhang Y.E."/>
            <person name="Wang W."/>
            <person name="Zhu M."/>
            <person name="He S."/>
            <person name="Zhang G."/>
        </authorList>
    </citation>
    <scope>NUCLEOTIDE SEQUENCE</scope>
    <source>
        <strain evidence="2">Bchr_001</strain>
    </source>
</reference>
<feature type="non-terminal residue" evidence="2">
    <location>
        <position position="229"/>
    </location>
</feature>